<evidence type="ECO:0000256" key="8">
    <source>
        <dbReference type="SAM" id="Phobius"/>
    </source>
</evidence>
<feature type="transmembrane region" description="Helical" evidence="8">
    <location>
        <begin position="305"/>
        <end position="326"/>
    </location>
</feature>
<proteinExistence type="inferred from homology"/>
<evidence type="ECO:0000256" key="5">
    <source>
        <dbReference type="ARBA" id="ARBA00022989"/>
    </source>
</evidence>
<dbReference type="PROSITE" id="PS51257">
    <property type="entry name" value="PROKAR_LIPOPROTEIN"/>
    <property type="match status" value="1"/>
</dbReference>
<accession>A0A1H1SDC0</accession>
<feature type="transmembrane region" description="Helical" evidence="8">
    <location>
        <begin position="166"/>
        <end position="189"/>
    </location>
</feature>
<feature type="transmembrane region" description="Helical" evidence="8">
    <location>
        <begin position="91"/>
        <end position="109"/>
    </location>
</feature>
<evidence type="ECO:0000256" key="3">
    <source>
        <dbReference type="ARBA" id="ARBA00022475"/>
    </source>
</evidence>
<dbReference type="GO" id="GO:0015293">
    <property type="term" value="F:symporter activity"/>
    <property type="evidence" value="ECO:0007669"/>
    <property type="project" value="TreeGrafter"/>
</dbReference>
<keyword evidence="13" id="KW-1185">Reference proteome</keyword>
<gene>
    <name evidence="12" type="ORF">SAMN04488570_1924</name>
</gene>
<dbReference type="STRING" id="642780.SAMN04488570_1924"/>
<dbReference type="EMBL" id="LT629757">
    <property type="protein sequence ID" value="SDS45863.1"/>
    <property type="molecule type" value="Genomic_DNA"/>
</dbReference>
<feature type="domain" description="Concentrative nucleoside transporter C-terminal" evidence="10">
    <location>
        <begin position="196"/>
        <end position="420"/>
    </location>
</feature>
<feature type="transmembrane region" description="Helical" evidence="8">
    <location>
        <begin position="361"/>
        <end position="381"/>
    </location>
</feature>
<keyword evidence="5 8" id="KW-1133">Transmembrane helix</keyword>
<dbReference type="AlphaFoldDB" id="A0A1H1SDC0"/>
<dbReference type="RefSeq" id="WP_091728882.1">
    <property type="nucleotide sequence ID" value="NZ_LT629757.1"/>
</dbReference>
<dbReference type="Proteomes" id="UP000198859">
    <property type="component" value="Chromosome I"/>
</dbReference>
<dbReference type="InterPro" id="IPR002668">
    <property type="entry name" value="CNT_N_dom"/>
</dbReference>
<evidence type="ECO:0000256" key="4">
    <source>
        <dbReference type="ARBA" id="ARBA00022692"/>
    </source>
</evidence>
<feature type="transmembrane region" description="Helical" evidence="8">
    <location>
        <begin position="402"/>
        <end position="424"/>
    </location>
</feature>
<name>A0A1H1SDC0_9ACTN</name>
<feature type="transmembrane region" description="Helical" evidence="8">
    <location>
        <begin position="29"/>
        <end position="47"/>
    </location>
</feature>
<evidence type="ECO:0000256" key="6">
    <source>
        <dbReference type="ARBA" id="ARBA00023136"/>
    </source>
</evidence>
<dbReference type="PANTHER" id="PTHR10590">
    <property type="entry name" value="SODIUM/NUCLEOSIDE COTRANSPORTER"/>
    <property type="match status" value="1"/>
</dbReference>
<keyword evidence="3" id="KW-1003">Cell membrane</keyword>
<dbReference type="GO" id="GO:0005337">
    <property type="term" value="F:nucleoside transmembrane transporter activity"/>
    <property type="evidence" value="ECO:0007669"/>
    <property type="project" value="InterPro"/>
</dbReference>
<evidence type="ECO:0000259" key="11">
    <source>
        <dbReference type="Pfam" id="PF07670"/>
    </source>
</evidence>
<evidence type="ECO:0000256" key="1">
    <source>
        <dbReference type="ARBA" id="ARBA00004651"/>
    </source>
</evidence>
<keyword evidence="4 8" id="KW-0812">Transmembrane</keyword>
<feature type="domain" description="Nucleoside transporter/FeoB GTPase Gate" evidence="11">
    <location>
        <begin position="93"/>
        <end position="189"/>
    </location>
</feature>
<comment type="subcellular location">
    <subcellularLocation>
        <location evidence="1">Cell membrane</location>
        <topology evidence="1">Multi-pass membrane protein</topology>
    </subcellularLocation>
</comment>
<dbReference type="InterPro" id="IPR008276">
    <property type="entry name" value="C_nuclsd_transpt"/>
</dbReference>
<dbReference type="OrthoDB" id="9766455at2"/>
<feature type="transmembrane region" description="Helical" evidence="8">
    <location>
        <begin position="115"/>
        <end position="133"/>
    </location>
</feature>
<comment type="similarity">
    <text evidence="2">Belongs to the concentrative nucleoside transporter (CNT) (TC 2.A.41) family.</text>
</comment>
<dbReference type="Pfam" id="PF07662">
    <property type="entry name" value="Nucleos_tra2_C"/>
    <property type="match status" value="1"/>
</dbReference>
<protein>
    <submittedName>
        <fullName evidence="12">Concentrative nucleoside transporter, CNT family</fullName>
    </submittedName>
</protein>
<dbReference type="Pfam" id="PF07670">
    <property type="entry name" value="Gate"/>
    <property type="match status" value="1"/>
</dbReference>
<feature type="domain" description="Concentrative nucleoside transporter N-terminal" evidence="9">
    <location>
        <begin position="8"/>
        <end position="81"/>
    </location>
</feature>
<keyword evidence="6 8" id="KW-0472">Membrane</keyword>
<sequence>MGELRGLLGLALLLAVAVACSRHRRGISLRTVGAALALQVAFAVLVLRWGPGEAALRWVSGRVEALVGFTEEGTRFVFGSLLDVGPEDSPVFALQVLPVIVFLGALVYLLFYLRVVQWVTFVLGGAIAWLLGVSRVESMYAATVIFLGQSEAPLVVAPYLRRLRTPQLFALMTGGFAAAAGSTLVGYSLLGAPLEYLLAATVMNAPAGLLMAKIIWPDSTPEPAWAERPDEPHDPGEPEEPEEFDVRAVRDEESANVIDAIGRGALAGGRIAVTVGALLVAFVALIAMANAALSRVGGWVGADGLTFQGLLGGALSPLAWLLGVPWSEASEAGSLIGQKTILNEFVAYADFGPQVDQLSPVTVVIVTFALAGFANLASIAIQIGTYSSLVPERRAQVARLGLLALLAGSLANLANAAIAGLVVAV</sequence>
<evidence type="ECO:0000259" key="10">
    <source>
        <dbReference type="Pfam" id="PF07662"/>
    </source>
</evidence>
<dbReference type="PANTHER" id="PTHR10590:SF4">
    <property type="entry name" value="SOLUTE CARRIER FAMILY 28 MEMBER 3"/>
    <property type="match status" value="1"/>
</dbReference>
<feature type="transmembrane region" description="Helical" evidence="8">
    <location>
        <begin position="140"/>
        <end position="160"/>
    </location>
</feature>
<feature type="transmembrane region" description="Helical" evidence="8">
    <location>
        <begin position="271"/>
        <end position="293"/>
    </location>
</feature>
<evidence type="ECO:0000256" key="7">
    <source>
        <dbReference type="SAM" id="MobiDB-lite"/>
    </source>
</evidence>
<dbReference type="GO" id="GO:0005886">
    <property type="term" value="C:plasma membrane"/>
    <property type="evidence" value="ECO:0007669"/>
    <property type="project" value="UniProtKB-SubCell"/>
</dbReference>
<evidence type="ECO:0000256" key="2">
    <source>
        <dbReference type="ARBA" id="ARBA00009033"/>
    </source>
</evidence>
<dbReference type="Pfam" id="PF01773">
    <property type="entry name" value="Nucleos_tra2_N"/>
    <property type="match status" value="1"/>
</dbReference>
<reference evidence="13" key="1">
    <citation type="submission" date="2016-10" db="EMBL/GenBank/DDBJ databases">
        <authorList>
            <person name="Varghese N."/>
            <person name="Submissions S."/>
        </authorList>
    </citation>
    <scope>NUCLEOTIDE SEQUENCE [LARGE SCALE GENOMIC DNA]</scope>
    <source>
        <strain evidence="13">DSM 22127</strain>
    </source>
</reference>
<dbReference type="InterPro" id="IPR011642">
    <property type="entry name" value="Gate_dom"/>
</dbReference>
<feature type="compositionally biased region" description="Basic and acidic residues" evidence="7">
    <location>
        <begin position="225"/>
        <end position="236"/>
    </location>
</feature>
<dbReference type="InterPro" id="IPR011657">
    <property type="entry name" value="CNT_C_dom"/>
</dbReference>
<feature type="region of interest" description="Disordered" evidence="7">
    <location>
        <begin position="222"/>
        <end position="244"/>
    </location>
</feature>
<evidence type="ECO:0000313" key="12">
    <source>
        <dbReference type="EMBL" id="SDS45863.1"/>
    </source>
</evidence>
<organism evidence="12 13">
    <name type="scientific">Nocardioides scoriae</name>
    <dbReference type="NCBI Taxonomy" id="642780"/>
    <lineage>
        <taxon>Bacteria</taxon>
        <taxon>Bacillati</taxon>
        <taxon>Actinomycetota</taxon>
        <taxon>Actinomycetes</taxon>
        <taxon>Propionibacteriales</taxon>
        <taxon>Nocardioidaceae</taxon>
        <taxon>Nocardioides</taxon>
    </lineage>
</organism>
<evidence type="ECO:0000313" key="13">
    <source>
        <dbReference type="Proteomes" id="UP000198859"/>
    </source>
</evidence>
<evidence type="ECO:0000259" key="9">
    <source>
        <dbReference type="Pfam" id="PF01773"/>
    </source>
</evidence>